<reference evidence="2" key="1">
    <citation type="submission" date="2021-04" db="EMBL/GenBank/DDBJ databases">
        <title>Genomic insights into ecological role and evolution of a novel Thermoplasmata order Candidatus Sysuiplasmatales.</title>
        <authorList>
            <person name="Yuan Y."/>
        </authorList>
    </citation>
    <scope>NUCLEOTIDE SEQUENCE</scope>
    <source>
        <strain evidence="2">YP2-bin.285</strain>
    </source>
</reference>
<dbReference type="InterPro" id="IPR038763">
    <property type="entry name" value="DHH_sf"/>
</dbReference>
<sequence length="323" mass="34379">MKPTDDASVFDGAIRLLESKVHPVYVLHPHPDADCVASAYALYSAFPGAAIWSPSKPDRFAQLMIERHSIPVAEEFPDQADLAVILDTPHTAFVRDHLKRGTSIMVIDHHEQGQTEENGVTLSLTVPRAPSCSEIVAELLLHAGRRPERNAAEVLLIGILSDTGGLKRATASTLRTCASLLELAGLEIQSPTLSRSVPMEEGEQVAVLKGMQRMVYRRVGGFTVCCTHSSAFESTVASVLLSAGADAVFVAAESGGFVRVTGRASERVLARGFNLVTLFRSIAAGFGGETGGHPGAAVLKSEADMEALLNSCAAEFIDWCNGV</sequence>
<comment type="caution">
    <text evidence="2">The sequence shown here is derived from an EMBL/GenBank/DDBJ whole genome shotgun (WGS) entry which is preliminary data.</text>
</comment>
<dbReference type="InterPro" id="IPR051319">
    <property type="entry name" value="Oligoribo/pAp-PDE_c-di-AMP_PDE"/>
</dbReference>
<dbReference type="Pfam" id="PF01368">
    <property type="entry name" value="DHH"/>
    <property type="match status" value="1"/>
</dbReference>
<feature type="domain" description="DDH" evidence="1">
    <location>
        <begin position="27"/>
        <end position="159"/>
    </location>
</feature>
<dbReference type="SUPFAM" id="SSF64182">
    <property type="entry name" value="DHH phosphoesterases"/>
    <property type="match status" value="1"/>
</dbReference>
<dbReference type="EMBL" id="JAGVSJ010000002">
    <property type="protein sequence ID" value="MBX8631227.1"/>
    <property type="molecule type" value="Genomic_DNA"/>
</dbReference>
<proteinExistence type="predicted"/>
<evidence type="ECO:0000313" key="2">
    <source>
        <dbReference type="EMBL" id="MBX8631227.1"/>
    </source>
</evidence>
<dbReference type="AlphaFoldDB" id="A0A8J8CF53"/>
<dbReference type="PANTHER" id="PTHR47618">
    <property type="entry name" value="BIFUNCTIONAL OLIGORIBONUCLEASE AND PAP PHOSPHATASE NRNA"/>
    <property type="match status" value="1"/>
</dbReference>
<dbReference type="Gene3D" id="3.90.1640.10">
    <property type="entry name" value="inorganic pyrophosphatase (n-terminal core)"/>
    <property type="match status" value="1"/>
</dbReference>
<gene>
    <name evidence="2" type="ORF">J9259_01700</name>
</gene>
<evidence type="ECO:0000259" key="1">
    <source>
        <dbReference type="Pfam" id="PF01368"/>
    </source>
</evidence>
<name>A0A8J8CF53_9ARCH</name>
<organism evidence="2 3">
    <name type="scientific">Candidatus Sysuiplasma superficiale</name>
    <dbReference type="NCBI Taxonomy" id="2823368"/>
    <lineage>
        <taxon>Archaea</taxon>
        <taxon>Methanobacteriati</taxon>
        <taxon>Thermoplasmatota</taxon>
        <taxon>Thermoplasmata</taxon>
        <taxon>Candidatus Sysuiplasmatales</taxon>
        <taxon>Candidatus Sysuiplasmataceae</taxon>
        <taxon>Candidatus Sysuiplasma</taxon>
    </lineage>
</organism>
<dbReference type="InterPro" id="IPR001667">
    <property type="entry name" value="DDH_dom"/>
</dbReference>
<dbReference type="PANTHER" id="PTHR47618:SF1">
    <property type="entry name" value="BIFUNCTIONAL OLIGORIBONUCLEASE AND PAP PHOSPHATASE NRNA"/>
    <property type="match status" value="1"/>
</dbReference>
<accession>A0A8J8CF53</accession>
<evidence type="ECO:0000313" key="3">
    <source>
        <dbReference type="Proteomes" id="UP000716004"/>
    </source>
</evidence>
<protein>
    <submittedName>
        <fullName evidence="2">DHH family phosphoesterase</fullName>
    </submittedName>
</protein>
<dbReference type="Proteomes" id="UP000716004">
    <property type="component" value="Unassembled WGS sequence"/>
</dbReference>